<evidence type="ECO:0000313" key="1">
    <source>
        <dbReference type="EMBL" id="RHW33208.1"/>
    </source>
</evidence>
<sequence>MSGSSGGTKDNILEFFVQAANQHDFTLDITLNVKGSVITGTLISANEYFNTLSETFEEGNEIAQFLSEQLAEAGQAAQNNNSSEAYFIHMKETKVYCGDSKPTPSKGEFLWRGKLAEIDGFFLGKIFEGNQKEV</sequence>
<organism evidence="1 2">
    <name type="scientific">Ureibacillus yapensis</name>
    <dbReference type="NCBI Taxonomy" id="2304605"/>
    <lineage>
        <taxon>Bacteria</taxon>
        <taxon>Bacillati</taxon>
        <taxon>Bacillota</taxon>
        <taxon>Bacilli</taxon>
        <taxon>Bacillales</taxon>
        <taxon>Caryophanaceae</taxon>
        <taxon>Ureibacillus</taxon>
    </lineage>
</organism>
<dbReference type="EMBL" id="QWEI01000011">
    <property type="protein sequence ID" value="RHW33208.1"/>
    <property type="molecule type" value="Genomic_DNA"/>
</dbReference>
<comment type="caution">
    <text evidence="1">The sequence shown here is derived from an EMBL/GenBank/DDBJ whole genome shotgun (WGS) entry which is preliminary data.</text>
</comment>
<dbReference type="RefSeq" id="WP_118877375.1">
    <property type="nucleotide sequence ID" value="NZ_QWEI01000011.1"/>
</dbReference>
<dbReference type="AlphaFoldDB" id="A0A396S3J0"/>
<protein>
    <submittedName>
        <fullName evidence="1">Gas vesicle protein GvpU</fullName>
    </submittedName>
</protein>
<reference evidence="1 2" key="1">
    <citation type="submission" date="2018-08" db="EMBL/GenBank/DDBJ databases">
        <title>Lysinibacillus sp. YLB-03 draft genome sequence.</title>
        <authorList>
            <person name="Yu L."/>
        </authorList>
    </citation>
    <scope>NUCLEOTIDE SEQUENCE [LARGE SCALE GENOMIC DNA]</scope>
    <source>
        <strain evidence="1 2">YLB-03</strain>
    </source>
</reference>
<name>A0A396S3J0_9BACL</name>
<dbReference type="InterPro" id="IPR049644">
    <property type="entry name" value="GvpU-like"/>
</dbReference>
<evidence type="ECO:0000313" key="2">
    <source>
        <dbReference type="Proteomes" id="UP000265692"/>
    </source>
</evidence>
<proteinExistence type="predicted"/>
<gene>
    <name evidence="1" type="ORF">D1B33_15800</name>
</gene>
<dbReference type="NCBIfam" id="NF041667">
    <property type="entry name" value="GvpU"/>
    <property type="match status" value="1"/>
</dbReference>
<accession>A0A396S3J0</accession>
<keyword evidence="2" id="KW-1185">Reference proteome</keyword>
<dbReference type="OrthoDB" id="2404709at2"/>
<dbReference type="Proteomes" id="UP000265692">
    <property type="component" value="Unassembled WGS sequence"/>
</dbReference>